<evidence type="ECO:0000259" key="1">
    <source>
        <dbReference type="PROSITE" id="PS51186"/>
    </source>
</evidence>
<dbReference type="Pfam" id="PF00583">
    <property type="entry name" value="Acetyltransf_1"/>
    <property type="match status" value="1"/>
</dbReference>
<dbReference type="SUPFAM" id="SSF55729">
    <property type="entry name" value="Acyl-CoA N-acyltransferases (Nat)"/>
    <property type="match status" value="1"/>
</dbReference>
<organism evidence="2 3">
    <name type="scientific">Anaerosphaera multitolerans</name>
    <dbReference type="NCBI Taxonomy" id="2487351"/>
    <lineage>
        <taxon>Bacteria</taxon>
        <taxon>Bacillati</taxon>
        <taxon>Bacillota</taxon>
        <taxon>Tissierellia</taxon>
        <taxon>Tissierellales</taxon>
        <taxon>Peptoniphilaceae</taxon>
        <taxon>Anaerosphaera</taxon>
    </lineage>
</organism>
<dbReference type="PANTHER" id="PTHR39173">
    <property type="entry name" value="ACETYLTRANSFERASE"/>
    <property type="match status" value="1"/>
</dbReference>
<evidence type="ECO:0000313" key="2">
    <source>
        <dbReference type="EMBL" id="RVU54528.1"/>
    </source>
</evidence>
<reference evidence="2 3" key="1">
    <citation type="submission" date="2018-11" db="EMBL/GenBank/DDBJ databases">
        <title>Genome sequencing and assembly of Anaerosphaera sp. nov., GS7-6-2.</title>
        <authorList>
            <person name="Rettenmaier R."/>
            <person name="Liebl W."/>
            <person name="Zverlov V."/>
        </authorList>
    </citation>
    <scope>NUCLEOTIDE SEQUENCE [LARGE SCALE GENOMIC DNA]</scope>
    <source>
        <strain evidence="2 3">GS7-6-2</strain>
    </source>
</reference>
<dbReference type="InterPro" id="IPR000182">
    <property type="entry name" value="GNAT_dom"/>
</dbReference>
<name>A0A437S6A6_9FIRM</name>
<dbReference type="CDD" id="cd04301">
    <property type="entry name" value="NAT_SF"/>
    <property type="match status" value="1"/>
</dbReference>
<proteinExistence type="predicted"/>
<protein>
    <submittedName>
        <fullName evidence="2">GNAT family N-acetyltransferase</fullName>
    </submittedName>
</protein>
<dbReference type="InterPro" id="IPR016181">
    <property type="entry name" value="Acyl_CoA_acyltransferase"/>
</dbReference>
<accession>A0A437S6A6</accession>
<dbReference type="OrthoDB" id="9797989at2"/>
<dbReference type="PROSITE" id="PS51186">
    <property type="entry name" value="GNAT"/>
    <property type="match status" value="1"/>
</dbReference>
<feature type="domain" description="N-acetyltransferase" evidence="1">
    <location>
        <begin position="15"/>
        <end position="176"/>
    </location>
</feature>
<dbReference type="Proteomes" id="UP000288812">
    <property type="component" value="Unassembled WGS sequence"/>
</dbReference>
<dbReference type="GO" id="GO:0016747">
    <property type="term" value="F:acyltransferase activity, transferring groups other than amino-acyl groups"/>
    <property type="evidence" value="ECO:0007669"/>
    <property type="project" value="InterPro"/>
</dbReference>
<dbReference type="Gene3D" id="3.40.630.30">
    <property type="match status" value="1"/>
</dbReference>
<sequence length="176" mass="20948">MENLKLVKPKEIYLNDIVLYKEEFLKSGEQIAGSGDLENLDSIEEWLSHSQKYEVKENLPENYVTAEQYIFIREYDKKVLGMIQLRHELNEFLLNYGGHIGFSIRPSERRKGYAKIMLRELLNMYKGKYDKLLVTCDENNEASRRTIKSNGGIYEDTRYDKFKDINIERYWISIEK</sequence>
<keyword evidence="2" id="KW-0808">Transferase</keyword>
<dbReference type="PANTHER" id="PTHR39173:SF1">
    <property type="entry name" value="ACETYLTRANSFERASE"/>
    <property type="match status" value="1"/>
</dbReference>
<keyword evidence="3" id="KW-1185">Reference proteome</keyword>
<evidence type="ECO:0000313" key="3">
    <source>
        <dbReference type="Proteomes" id="UP000288812"/>
    </source>
</evidence>
<dbReference type="EMBL" id="RLIH01000009">
    <property type="protein sequence ID" value="RVU54528.1"/>
    <property type="molecule type" value="Genomic_DNA"/>
</dbReference>
<dbReference type="RefSeq" id="WP_127724750.1">
    <property type="nucleotide sequence ID" value="NZ_RLIH01000009.1"/>
</dbReference>
<comment type="caution">
    <text evidence="2">The sequence shown here is derived from an EMBL/GenBank/DDBJ whole genome shotgun (WGS) entry which is preliminary data.</text>
</comment>
<dbReference type="AlphaFoldDB" id="A0A437S6A6"/>
<gene>
    <name evidence="2" type="ORF">EF514_07175</name>
</gene>